<dbReference type="PANTHER" id="PTHR12289">
    <property type="entry name" value="METAXIN RELATED"/>
    <property type="match status" value="1"/>
</dbReference>
<evidence type="ECO:0000313" key="3">
    <source>
        <dbReference type="Proteomes" id="UP000193922"/>
    </source>
</evidence>
<evidence type="ECO:0000313" key="2">
    <source>
        <dbReference type="EMBL" id="ORX69088.1"/>
    </source>
</evidence>
<organism evidence="2 3">
    <name type="scientific">Linderina pennispora</name>
    <dbReference type="NCBI Taxonomy" id="61395"/>
    <lineage>
        <taxon>Eukaryota</taxon>
        <taxon>Fungi</taxon>
        <taxon>Fungi incertae sedis</taxon>
        <taxon>Zoopagomycota</taxon>
        <taxon>Kickxellomycotina</taxon>
        <taxon>Kickxellomycetes</taxon>
        <taxon>Kickxellales</taxon>
        <taxon>Kickxellaceae</taxon>
        <taxon>Linderina</taxon>
    </lineage>
</organism>
<dbReference type="EMBL" id="MCFD01000008">
    <property type="protein sequence ID" value="ORX69088.1"/>
    <property type="molecule type" value="Genomic_DNA"/>
</dbReference>
<dbReference type="InterPro" id="IPR050931">
    <property type="entry name" value="Mito_Protein_Transport_Metaxin"/>
</dbReference>
<dbReference type="GeneID" id="63800640"/>
<dbReference type="CDD" id="cd03054">
    <property type="entry name" value="GST_N_Metaxin"/>
    <property type="match status" value="1"/>
</dbReference>
<dbReference type="PANTHER" id="PTHR12289:SF41">
    <property type="entry name" value="FAILED AXON CONNECTIONS-RELATED"/>
    <property type="match status" value="1"/>
</dbReference>
<sequence>LKSLWFTKLPLYLHEPFFSPAAITEPQLFVYGPNTLDVECLRILALLKFVQFKFDVHYTREPNMSPNKKLPFMLLPDGTALDSTGIVDHLDKSGHQLPKSDLQDELVYTTMVRRNLVPAIDYMTWVDQTGVEKV</sequence>
<feature type="non-terminal residue" evidence="2">
    <location>
        <position position="134"/>
    </location>
</feature>
<proteinExistence type="predicted"/>
<gene>
    <name evidence="2" type="ORF">DL89DRAFT_202016</name>
</gene>
<dbReference type="OrthoDB" id="198787at2759"/>
<dbReference type="AlphaFoldDB" id="A0A1Y1W6X9"/>
<protein>
    <recommendedName>
        <fullName evidence="1">Thioredoxin-like fold domain-containing protein</fullName>
    </recommendedName>
</protein>
<name>A0A1Y1W6X9_9FUNG</name>
<keyword evidence="3" id="KW-1185">Reference proteome</keyword>
<feature type="domain" description="Thioredoxin-like fold" evidence="1">
    <location>
        <begin position="39"/>
        <end position="129"/>
    </location>
</feature>
<dbReference type="InterPro" id="IPR012336">
    <property type="entry name" value="Thioredoxin-like_fold"/>
</dbReference>
<dbReference type="Proteomes" id="UP000193922">
    <property type="component" value="Unassembled WGS sequence"/>
</dbReference>
<dbReference type="GO" id="GO:0005737">
    <property type="term" value="C:cytoplasm"/>
    <property type="evidence" value="ECO:0007669"/>
    <property type="project" value="TreeGrafter"/>
</dbReference>
<accession>A0A1Y1W6X9</accession>
<feature type="non-terminal residue" evidence="2">
    <location>
        <position position="1"/>
    </location>
</feature>
<evidence type="ECO:0000259" key="1">
    <source>
        <dbReference type="Pfam" id="PF17172"/>
    </source>
</evidence>
<comment type="caution">
    <text evidence="2">The sequence shown here is derived from an EMBL/GenBank/DDBJ whole genome shotgun (WGS) entry which is preliminary data.</text>
</comment>
<dbReference type="RefSeq" id="XP_040742820.1">
    <property type="nucleotide sequence ID" value="XM_040883992.1"/>
</dbReference>
<reference evidence="2 3" key="1">
    <citation type="submission" date="2016-07" db="EMBL/GenBank/DDBJ databases">
        <title>Pervasive Adenine N6-methylation of Active Genes in Fungi.</title>
        <authorList>
            <consortium name="DOE Joint Genome Institute"/>
            <person name="Mondo S.J."/>
            <person name="Dannebaum R.O."/>
            <person name="Kuo R.C."/>
            <person name="Labutti K."/>
            <person name="Haridas S."/>
            <person name="Kuo A."/>
            <person name="Salamov A."/>
            <person name="Ahrendt S.R."/>
            <person name="Lipzen A."/>
            <person name="Sullivan W."/>
            <person name="Andreopoulos W.B."/>
            <person name="Clum A."/>
            <person name="Lindquist E."/>
            <person name="Daum C."/>
            <person name="Ramamoorthy G.K."/>
            <person name="Gryganskyi A."/>
            <person name="Culley D."/>
            <person name="Magnuson J.K."/>
            <person name="James T.Y."/>
            <person name="O'Malley M.A."/>
            <person name="Stajich J.E."/>
            <person name="Spatafora J.W."/>
            <person name="Visel A."/>
            <person name="Grigoriev I.V."/>
        </authorList>
    </citation>
    <scope>NUCLEOTIDE SEQUENCE [LARGE SCALE GENOMIC DNA]</scope>
    <source>
        <strain evidence="2 3">ATCC 12442</strain>
    </source>
</reference>
<dbReference type="Pfam" id="PF17172">
    <property type="entry name" value="GST_N_4"/>
    <property type="match status" value="1"/>
</dbReference>